<dbReference type="PANTHER" id="PTHR30290">
    <property type="entry name" value="PERIPLASMIC BINDING COMPONENT OF ABC TRANSPORTER"/>
    <property type="match status" value="1"/>
</dbReference>
<accession>Q0VQ81</accession>
<name>Q0VQ81_ALCBS</name>
<evidence type="ECO:0000256" key="1">
    <source>
        <dbReference type="ARBA" id="ARBA00022729"/>
    </source>
</evidence>
<dbReference type="InterPro" id="IPR000914">
    <property type="entry name" value="SBP_5_dom"/>
</dbReference>
<evidence type="ECO:0000259" key="3">
    <source>
        <dbReference type="Pfam" id="PF00496"/>
    </source>
</evidence>
<protein>
    <submittedName>
        <fullName evidence="4">Oligopeptide ABC transporter, periplasmic peptide-binding pr</fullName>
    </submittedName>
</protein>
<keyword evidence="5" id="KW-1185">Reference proteome</keyword>
<proteinExistence type="predicted"/>
<dbReference type="EMBL" id="AM286690">
    <property type="protein sequence ID" value="CAL16667.1"/>
    <property type="molecule type" value="Genomic_DNA"/>
</dbReference>
<dbReference type="GO" id="GO:0043190">
    <property type="term" value="C:ATP-binding cassette (ABC) transporter complex"/>
    <property type="evidence" value="ECO:0007669"/>
    <property type="project" value="InterPro"/>
</dbReference>
<dbReference type="eggNOG" id="COG4166">
    <property type="taxonomic scope" value="Bacteria"/>
</dbReference>
<dbReference type="GO" id="GO:0042884">
    <property type="term" value="P:microcin transport"/>
    <property type="evidence" value="ECO:0007669"/>
    <property type="project" value="TreeGrafter"/>
</dbReference>
<organism evidence="4 5">
    <name type="scientific">Alcanivorax borkumensis (strain ATCC 700651 / DSM 11573 / NCIMB 13689 / SK2)</name>
    <dbReference type="NCBI Taxonomy" id="393595"/>
    <lineage>
        <taxon>Bacteria</taxon>
        <taxon>Pseudomonadati</taxon>
        <taxon>Pseudomonadota</taxon>
        <taxon>Gammaproteobacteria</taxon>
        <taxon>Oceanospirillales</taxon>
        <taxon>Alcanivoracaceae</taxon>
        <taxon>Alcanivorax</taxon>
    </lineage>
</organism>
<dbReference type="Gene3D" id="3.10.105.10">
    <property type="entry name" value="Dipeptide-binding Protein, Domain 3"/>
    <property type="match status" value="1"/>
</dbReference>
<dbReference type="AlphaFoldDB" id="Q0VQ81"/>
<feature type="chain" id="PRO_5004178943" evidence="2">
    <location>
        <begin position="25"/>
        <end position="600"/>
    </location>
</feature>
<dbReference type="GO" id="GO:0030288">
    <property type="term" value="C:outer membrane-bounded periplasmic space"/>
    <property type="evidence" value="ECO:0007669"/>
    <property type="project" value="TreeGrafter"/>
</dbReference>
<evidence type="ECO:0000313" key="5">
    <source>
        <dbReference type="Proteomes" id="UP000008871"/>
    </source>
</evidence>
<dbReference type="RefSeq" id="WP_011588502.1">
    <property type="nucleotide sequence ID" value="NC_008260.1"/>
</dbReference>
<dbReference type="PANTHER" id="PTHR30290:SF64">
    <property type="entry name" value="ABC TRANSPORTER PERIPLASMIC BINDING PROTEIN"/>
    <property type="match status" value="1"/>
</dbReference>
<dbReference type="HOGENOM" id="CLU_023171_0_0_6"/>
<dbReference type="InterPro" id="IPR039424">
    <property type="entry name" value="SBP_5"/>
</dbReference>
<feature type="signal peptide" evidence="2">
    <location>
        <begin position="1"/>
        <end position="24"/>
    </location>
</feature>
<dbReference type="GO" id="GO:1904680">
    <property type="term" value="F:peptide transmembrane transporter activity"/>
    <property type="evidence" value="ECO:0007669"/>
    <property type="project" value="TreeGrafter"/>
</dbReference>
<dbReference type="STRING" id="393595.ABO_1219"/>
<dbReference type="SUPFAM" id="SSF53850">
    <property type="entry name" value="Periplasmic binding protein-like II"/>
    <property type="match status" value="1"/>
</dbReference>
<keyword evidence="1 2" id="KW-0732">Signal</keyword>
<dbReference type="PIRSF" id="PIRSF002741">
    <property type="entry name" value="MppA"/>
    <property type="match status" value="1"/>
</dbReference>
<dbReference type="FunFam" id="3.10.105.10:FF:000005">
    <property type="entry name" value="ABC transporter substrate-binding protein"/>
    <property type="match status" value="1"/>
</dbReference>
<dbReference type="Pfam" id="PF00496">
    <property type="entry name" value="SBP_bac_5"/>
    <property type="match status" value="1"/>
</dbReference>
<dbReference type="OrthoDB" id="9803988at2"/>
<dbReference type="GO" id="GO:0015833">
    <property type="term" value="P:peptide transport"/>
    <property type="evidence" value="ECO:0007669"/>
    <property type="project" value="TreeGrafter"/>
</dbReference>
<dbReference type="CDD" id="cd08497">
    <property type="entry name" value="MbnE-like"/>
    <property type="match status" value="1"/>
</dbReference>
<dbReference type="Gene3D" id="3.40.190.10">
    <property type="entry name" value="Periplasmic binding protein-like II"/>
    <property type="match status" value="1"/>
</dbReference>
<evidence type="ECO:0000313" key="4">
    <source>
        <dbReference type="EMBL" id="CAL16667.1"/>
    </source>
</evidence>
<feature type="domain" description="Solute-binding protein family 5" evidence="3">
    <location>
        <begin position="104"/>
        <end position="510"/>
    </location>
</feature>
<reference evidence="4 5" key="1">
    <citation type="journal article" date="2006" name="Nat. Biotechnol.">
        <title>Genome sequence of the ubiquitous hydrocarbon-degrading marine bacterium Alcanivorax borkumensis.</title>
        <authorList>
            <person name="Schneiker S."/>
            <person name="Martins dos Santos V.A.P."/>
            <person name="Bartels D."/>
            <person name="Bekel T."/>
            <person name="Brecht M."/>
            <person name="Buhrmester J."/>
            <person name="Chernikova T.N."/>
            <person name="Denaro R."/>
            <person name="Ferrer M."/>
            <person name="Gertler C."/>
            <person name="Goesmann A."/>
            <person name="Golyshina O.V."/>
            <person name="Kaminski F."/>
            <person name="Khachane A.N."/>
            <person name="Lang S."/>
            <person name="Linke B."/>
            <person name="McHardy A.C."/>
            <person name="Meyer F."/>
            <person name="Nechitaylo T."/>
            <person name="Puehler A."/>
            <person name="Regenhardt D."/>
            <person name="Rupp O."/>
            <person name="Sabirova J.S."/>
            <person name="Selbitschka W."/>
            <person name="Yakimov M.M."/>
            <person name="Timmis K.N."/>
            <person name="Vorhoelter F.-J."/>
            <person name="Weidner S."/>
            <person name="Kaiser O."/>
            <person name="Golyshin P.N."/>
        </authorList>
    </citation>
    <scope>NUCLEOTIDE SEQUENCE [LARGE SCALE GENOMIC DNA]</scope>
    <source>
        <strain evidence="5">ATCC 700651 / DSM 11573 / NCIMB 13689 / SK2</strain>
    </source>
</reference>
<evidence type="ECO:0000256" key="2">
    <source>
        <dbReference type="SAM" id="SignalP"/>
    </source>
</evidence>
<gene>
    <name evidence="4" type="ordered locus">ABO_1219</name>
</gene>
<sequence>MAVNRSLLRGLLVGLCALSGLAHADIHRSHAMAMHGTPKYSANFQHLDYVNPEAPKGGILRRHVIGTFDSLNPFVPKGTAAGIGSLVYDTLTARAEDEPFTQYGLLAKTIEWPSDRSWVRFHLNPKATFSDGKPVQASDVVWTFNTLINDGAPFYSFYYSGVDHVTADDPHTVTFHFKPGDNRELALIIGQLPVLPEHVWETRDFTNAGLEKPIGSGPYAVSKVDTGKKITYQRRQDYWAKDLPIIRGRNNFDTISFDYFLDDTVALQAFKRGDYDWRFEISSKNWATSYKGKAFDEGQLVKEEVPHSNPAGMQGIVYNLRNPLFQDIALREAMTYALDFEWSNANLFYGQYNRTRSYFQNSDMAATGLPSEAELKLLEPLRDEIPERVFTESYQPPKSDGSGRPRANLARAQTLLKKAGYQISDGQLHTPNGAPVSFQIMLHQPAFERILLPFARNLKALGIDAQVVKVDTSQYVERIRNFNFDMVVSSFAQSSSPGNEQLEYWGSKAAKDPSSRNIIGIQNPAVDTLVNAIVTATTRDQLVIASRALDRVLQWNFYVIPNWYADHHRLSYRSRLKHPPLPEYVGIDGAIDTWWDSNAQ</sequence>
<dbReference type="KEGG" id="abo:ABO_1219"/>
<dbReference type="Proteomes" id="UP000008871">
    <property type="component" value="Chromosome"/>
</dbReference>
<dbReference type="InterPro" id="IPR030678">
    <property type="entry name" value="Peptide/Ni-bd"/>
</dbReference>